<evidence type="ECO:0000256" key="5">
    <source>
        <dbReference type="ARBA" id="ARBA00023163"/>
    </source>
</evidence>
<sequence>MQNLMLLEDEIILRQELAEFLTDIGYQVDAVASLAEFHQMYDPAIHRIAVIDLTLPDGDGMALIRQLREQGQQIGIVVLTARRTTPDKVAGLGDGADYYLTKTADLDELAATLAALTRRLGEPEPSGLWVLELGPRRLLPPGFPAIALSHQDVTVLHTLMAEPGKIISRQEIVNALGEDFMQYDQRRLDTQMRRLRRKAEEATGVELPVNTARNAGYRFFAEAEIRS</sequence>
<dbReference type="RefSeq" id="WP_371436902.1">
    <property type="nucleotide sequence ID" value="NZ_JBHSRS010000082.1"/>
</dbReference>
<name>A0ABW1U2I8_9BURK</name>
<keyword evidence="5" id="KW-0804">Transcription</keyword>
<dbReference type="PANTHER" id="PTHR48111:SF1">
    <property type="entry name" value="TWO-COMPONENT RESPONSE REGULATOR ORR33"/>
    <property type="match status" value="1"/>
</dbReference>
<keyword evidence="1 6" id="KW-0597">Phosphoprotein</keyword>
<keyword evidence="11" id="KW-1185">Reference proteome</keyword>
<protein>
    <submittedName>
        <fullName evidence="10">Response regulator transcription factor</fullName>
    </submittedName>
</protein>
<dbReference type="InterPro" id="IPR001867">
    <property type="entry name" value="OmpR/PhoB-type_DNA-bd"/>
</dbReference>
<dbReference type="InterPro" id="IPR039420">
    <property type="entry name" value="WalR-like"/>
</dbReference>
<keyword evidence="3" id="KW-0805">Transcription regulation</keyword>
<proteinExistence type="predicted"/>
<dbReference type="SUPFAM" id="SSF46894">
    <property type="entry name" value="C-terminal effector domain of the bipartite response regulators"/>
    <property type="match status" value="1"/>
</dbReference>
<feature type="domain" description="Response regulatory" evidence="8">
    <location>
        <begin position="3"/>
        <end position="117"/>
    </location>
</feature>
<accession>A0ABW1U2I8</accession>
<evidence type="ECO:0000256" key="3">
    <source>
        <dbReference type="ARBA" id="ARBA00023015"/>
    </source>
</evidence>
<dbReference type="PROSITE" id="PS50110">
    <property type="entry name" value="RESPONSE_REGULATORY"/>
    <property type="match status" value="1"/>
</dbReference>
<keyword evidence="4 7" id="KW-0238">DNA-binding</keyword>
<feature type="modified residue" description="4-aspartylphosphate" evidence="6">
    <location>
        <position position="52"/>
    </location>
</feature>
<comment type="caution">
    <text evidence="10">The sequence shown here is derived from an EMBL/GenBank/DDBJ whole genome shotgun (WGS) entry which is preliminary data.</text>
</comment>
<dbReference type="SMART" id="SM00862">
    <property type="entry name" value="Trans_reg_C"/>
    <property type="match status" value="1"/>
</dbReference>
<evidence type="ECO:0000256" key="1">
    <source>
        <dbReference type="ARBA" id="ARBA00022553"/>
    </source>
</evidence>
<keyword evidence="2" id="KW-0902">Two-component regulatory system</keyword>
<dbReference type="InterPro" id="IPR036388">
    <property type="entry name" value="WH-like_DNA-bd_sf"/>
</dbReference>
<dbReference type="CDD" id="cd00383">
    <property type="entry name" value="trans_reg_C"/>
    <property type="match status" value="1"/>
</dbReference>
<evidence type="ECO:0000313" key="10">
    <source>
        <dbReference type="EMBL" id="MFC6283157.1"/>
    </source>
</evidence>
<dbReference type="PROSITE" id="PS51755">
    <property type="entry name" value="OMPR_PHOB"/>
    <property type="match status" value="1"/>
</dbReference>
<evidence type="ECO:0000259" key="8">
    <source>
        <dbReference type="PROSITE" id="PS50110"/>
    </source>
</evidence>
<organism evidence="10 11">
    <name type="scientific">Polaromonas aquatica</name>
    <dbReference type="NCBI Taxonomy" id="332657"/>
    <lineage>
        <taxon>Bacteria</taxon>
        <taxon>Pseudomonadati</taxon>
        <taxon>Pseudomonadota</taxon>
        <taxon>Betaproteobacteria</taxon>
        <taxon>Burkholderiales</taxon>
        <taxon>Comamonadaceae</taxon>
        <taxon>Polaromonas</taxon>
    </lineage>
</organism>
<dbReference type="EMBL" id="JBHSRS010000082">
    <property type="protein sequence ID" value="MFC6283157.1"/>
    <property type="molecule type" value="Genomic_DNA"/>
</dbReference>
<reference evidence="11" key="1">
    <citation type="journal article" date="2019" name="Int. J. Syst. Evol. Microbiol.">
        <title>The Global Catalogue of Microorganisms (GCM) 10K type strain sequencing project: providing services to taxonomists for standard genome sequencing and annotation.</title>
        <authorList>
            <consortium name="The Broad Institute Genomics Platform"/>
            <consortium name="The Broad Institute Genome Sequencing Center for Infectious Disease"/>
            <person name="Wu L."/>
            <person name="Ma J."/>
        </authorList>
    </citation>
    <scope>NUCLEOTIDE SEQUENCE [LARGE SCALE GENOMIC DNA]</scope>
    <source>
        <strain evidence="11">CCUG 39402</strain>
    </source>
</reference>
<dbReference type="InterPro" id="IPR011006">
    <property type="entry name" value="CheY-like_superfamily"/>
</dbReference>
<dbReference type="SMART" id="SM00448">
    <property type="entry name" value="REC"/>
    <property type="match status" value="1"/>
</dbReference>
<evidence type="ECO:0000256" key="2">
    <source>
        <dbReference type="ARBA" id="ARBA00023012"/>
    </source>
</evidence>
<dbReference type="Proteomes" id="UP001596270">
    <property type="component" value="Unassembled WGS sequence"/>
</dbReference>
<dbReference type="InterPro" id="IPR001789">
    <property type="entry name" value="Sig_transdc_resp-reg_receiver"/>
</dbReference>
<dbReference type="Gene3D" id="1.10.10.10">
    <property type="entry name" value="Winged helix-like DNA-binding domain superfamily/Winged helix DNA-binding domain"/>
    <property type="match status" value="1"/>
</dbReference>
<dbReference type="PANTHER" id="PTHR48111">
    <property type="entry name" value="REGULATOR OF RPOS"/>
    <property type="match status" value="1"/>
</dbReference>
<dbReference type="SUPFAM" id="SSF52172">
    <property type="entry name" value="CheY-like"/>
    <property type="match status" value="1"/>
</dbReference>
<dbReference type="InterPro" id="IPR016032">
    <property type="entry name" value="Sig_transdc_resp-reg_C-effctor"/>
</dbReference>
<feature type="DNA-binding region" description="OmpR/PhoB-type" evidence="7">
    <location>
        <begin position="120"/>
        <end position="221"/>
    </location>
</feature>
<dbReference type="Pfam" id="PF00486">
    <property type="entry name" value="Trans_reg_C"/>
    <property type="match status" value="1"/>
</dbReference>
<feature type="domain" description="OmpR/PhoB-type" evidence="9">
    <location>
        <begin position="120"/>
        <end position="221"/>
    </location>
</feature>
<evidence type="ECO:0000256" key="4">
    <source>
        <dbReference type="ARBA" id="ARBA00023125"/>
    </source>
</evidence>
<dbReference type="Pfam" id="PF00072">
    <property type="entry name" value="Response_reg"/>
    <property type="match status" value="1"/>
</dbReference>
<evidence type="ECO:0000256" key="7">
    <source>
        <dbReference type="PROSITE-ProRule" id="PRU01091"/>
    </source>
</evidence>
<dbReference type="Gene3D" id="3.40.50.2300">
    <property type="match status" value="1"/>
</dbReference>
<evidence type="ECO:0000313" key="11">
    <source>
        <dbReference type="Proteomes" id="UP001596270"/>
    </source>
</evidence>
<gene>
    <name evidence="10" type="ORF">ACFQND_18185</name>
</gene>
<evidence type="ECO:0000259" key="9">
    <source>
        <dbReference type="PROSITE" id="PS51755"/>
    </source>
</evidence>
<evidence type="ECO:0000256" key="6">
    <source>
        <dbReference type="PROSITE-ProRule" id="PRU00169"/>
    </source>
</evidence>